<reference evidence="2 3" key="1">
    <citation type="submission" date="2018-06" db="EMBL/GenBank/DDBJ databases">
        <authorList>
            <consortium name="Pathogen Informatics"/>
            <person name="Doyle S."/>
        </authorList>
    </citation>
    <scope>NUCLEOTIDE SEQUENCE [LARGE SCALE GENOMIC DNA]</scope>
    <source>
        <strain evidence="2 3">NCTC11978</strain>
    </source>
</reference>
<dbReference type="Proteomes" id="UP000254033">
    <property type="component" value="Unassembled WGS sequence"/>
</dbReference>
<feature type="transmembrane region" description="Helical" evidence="1">
    <location>
        <begin position="142"/>
        <end position="160"/>
    </location>
</feature>
<feature type="transmembrane region" description="Helical" evidence="1">
    <location>
        <begin position="58"/>
        <end position="76"/>
    </location>
</feature>
<keyword evidence="1" id="KW-0812">Transmembrane</keyword>
<dbReference type="EMBL" id="UGNY01000002">
    <property type="protein sequence ID" value="STX88345.1"/>
    <property type="molecule type" value="Genomic_DNA"/>
</dbReference>
<dbReference type="AlphaFoldDB" id="A0A378KK79"/>
<evidence type="ECO:0000256" key="1">
    <source>
        <dbReference type="SAM" id="Phobius"/>
    </source>
</evidence>
<evidence type="ECO:0000313" key="3">
    <source>
        <dbReference type="Proteomes" id="UP000254033"/>
    </source>
</evidence>
<organism evidence="2 3">
    <name type="scientific">Legionella feeleii</name>
    <dbReference type="NCBI Taxonomy" id="453"/>
    <lineage>
        <taxon>Bacteria</taxon>
        <taxon>Pseudomonadati</taxon>
        <taxon>Pseudomonadota</taxon>
        <taxon>Gammaproteobacteria</taxon>
        <taxon>Legionellales</taxon>
        <taxon>Legionellaceae</taxon>
        <taxon>Legionella</taxon>
    </lineage>
</organism>
<keyword evidence="1" id="KW-0472">Membrane</keyword>
<evidence type="ECO:0008006" key="4">
    <source>
        <dbReference type="Google" id="ProtNLM"/>
    </source>
</evidence>
<dbReference type="RefSeq" id="WP_115176552.1">
    <property type="nucleotide sequence ID" value="NZ_UGNY01000002.1"/>
</dbReference>
<accession>A0A378KK79</accession>
<keyword evidence="1" id="KW-1133">Transmembrane helix</keyword>
<protein>
    <recommendedName>
        <fullName evidence="4">Transmembrane protein</fullName>
    </recommendedName>
</protein>
<feature type="transmembrane region" description="Helical" evidence="1">
    <location>
        <begin position="88"/>
        <end position="105"/>
    </location>
</feature>
<gene>
    <name evidence="2" type="ORF">NCTC11978_03362</name>
</gene>
<name>A0A378KK79_9GAMM</name>
<sequence length="165" mass="18195">MNTNEKSEFERIYGTSLMPHQSAGYYPIVSSSDRVNFKAPTLLDKAFFHIKEKMAIDYAIKEISFAFVALITYVFMQNTGRIASLKGFGSLIGIVLLCALAYNLFKASLKSLAPGVACLVAGLVLLATNLHQQFFTFLTKDSIEYIIGTGAFFIATSLFGSDNKY</sequence>
<evidence type="ECO:0000313" key="2">
    <source>
        <dbReference type="EMBL" id="STX88345.1"/>
    </source>
</evidence>
<proteinExistence type="predicted"/>
<feature type="transmembrane region" description="Helical" evidence="1">
    <location>
        <begin position="111"/>
        <end position="130"/>
    </location>
</feature>